<dbReference type="GO" id="GO:0005886">
    <property type="term" value="C:plasma membrane"/>
    <property type="evidence" value="ECO:0007669"/>
    <property type="project" value="UniProtKB-SubCell"/>
</dbReference>
<proteinExistence type="inferred from homology"/>
<dbReference type="OrthoDB" id="5800391at2759"/>
<sequence length="238" mass="27767">MKQHDSMKMVYVVPKESLQVAKRPFKAKVPKDENLYNSLKFFMVFSQALGILPQENVCTNFNEMRFTWKSWKTIYTLFLIILSEFGVGCCISAWFNSGYLFDKLIAQIFFLTSTFTLILHLRLAKHWPELITSWCKMDKIMNATYGYPATLDRRLKVFTLLFMGLAITRAVVELFAVRFPDRPIPSHATVINTYEKFKRVGCLHKCHSCMHPEGWKPKISEKREEIETAVLGIFLFLL</sequence>
<feature type="transmembrane region" description="Helical" evidence="8">
    <location>
        <begin position="157"/>
        <end position="177"/>
    </location>
</feature>
<keyword evidence="3" id="KW-1003">Cell membrane</keyword>
<name>A0A9P0K8P0_ACAOB</name>
<dbReference type="Pfam" id="PF06151">
    <property type="entry name" value="Trehalose_recp"/>
    <property type="match status" value="1"/>
</dbReference>
<reference evidence="9" key="1">
    <citation type="submission" date="2022-03" db="EMBL/GenBank/DDBJ databases">
        <authorList>
            <person name="Sayadi A."/>
        </authorList>
    </citation>
    <scope>NUCLEOTIDE SEQUENCE</scope>
</reference>
<keyword evidence="4 8" id="KW-0812">Transmembrane</keyword>
<dbReference type="GO" id="GO:0008527">
    <property type="term" value="F:taste receptor activity"/>
    <property type="evidence" value="ECO:0007669"/>
    <property type="project" value="InterPro"/>
</dbReference>
<evidence type="ECO:0000256" key="8">
    <source>
        <dbReference type="SAM" id="Phobius"/>
    </source>
</evidence>
<evidence type="ECO:0000256" key="1">
    <source>
        <dbReference type="ARBA" id="ARBA00004651"/>
    </source>
</evidence>
<evidence type="ECO:0000313" key="10">
    <source>
        <dbReference type="Proteomes" id="UP001152888"/>
    </source>
</evidence>
<dbReference type="GO" id="GO:0050916">
    <property type="term" value="P:sensory perception of sweet taste"/>
    <property type="evidence" value="ECO:0007669"/>
    <property type="project" value="UniProtKB-ARBA"/>
</dbReference>
<protein>
    <submittedName>
        <fullName evidence="9">Uncharacterized protein</fullName>
    </submittedName>
</protein>
<evidence type="ECO:0000256" key="2">
    <source>
        <dbReference type="ARBA" id="ARBA00005327"/>
    </source>
</evidence>
<comment type="subcellular location">
    <subcellularLocation>
        <location evidence="1">Cell membrane</location>
        <topology evidence="1">Multi-pass membrane protein</topology>
    </subcellularLocation>
</comment>
<dbReference type="EMBL" id="CAKOFQ010006728">
    <property type="protein sequence ID" value="CAH1965799.1"/>
    <property type="molecule type" value="Genomic_DNA"/>
</dbReference>
<evidence type="ECO:0000256" key="4">
    <source>
        <dbReference type="ARBA" id="ARBA00022692"/>
    </source>
</evidence>
<evidence type="ECO:0000256" key="5">
    <source>
        <dbReference type="ARBA" id="ARBA00022989"/>
    </source>
</evidence>
<evidence type="ECO:0000313" key="9">
    <source>
        <dbReference type="EMBL" id="CAH1965799.1"/>
    </source>
</evidence>
<dbReference type="InterPro" id="IPR009318">
    <property type="entry name" value="Gustatory_rcpt"/>
</dbReference>
<keyword evidence="10" id="KW-1185">Reference proteome</keyword>
<accession>A0A9P0K8P0</accession>
<dbReference type="PANTHER" id="PTHR21421">
    <property type="entry name" value="GUSTATORY RECEPTOR"/>
    <property type="match status" value="1"/>
</dbReference>
<dbReference type="Proteomes" id="UP001152888">
    <property type="component" value="Unassembled WGS sequence"/>
</dbReference>
<feature type="transmembrane region" description="Helical" evidence="8">
    <location>
        <begin position="101"/>
        <end position="121"/>
    </location>
</feature>
<evidence type="ECO:0000256" key="3">
    <source>
        <dbReference type="ARBA" id="ARBA00022475"/>
    </source>
</evidence>
<keyword evidence="6 8" id="KW-0472">Membrane</keyword>
<dbReference type="PANTHER" id="PTHR21421:SF29">
    <property type="entry name" value="GUSTATORY RECEPTOR 5A FOR TREHALOSE-RELATED"/>
    <property type="match status" value="1"/>
</dbReference>
<keyword evidence="7" id="KW-0675">Receptor</keyword>
<gene>
    <name evidence="9" type="ORF">ACAOBT_LOCUS6516</name>
</gene>
<dbReference type="AlphaFoldDB" id="A0A9P0K8P0"/>
<organism evidence="9 10">
    <name type="scientific">Acanthoscelides obtectus</name>
    <name type="common">Bean weevil</name>
    <name type="synonym">Bruchus obtectus</name>
    <dbReference type="NCBI Taxonomy" id="200917"/>
    <lineage>
        <taxon>Eukaryota</taxon>
        <taxon>Metazoa</taxon>
        <taxon>Ecdysozoa</taxon>
        <taxon>Arthropoda</taxon>
        <taxon>Hexapoda</taxon>
        <taxon>Insecta</taxon>
        <taxon>Pterygota</taxon>
        <taxon>Neoptera</taxon>
        <taxon>Endopterygota</taxon>
        <taxon>Coleoptera</taxon>
        <taxon>Polyphaga</taxon>
        <taxon>Cucujiformia</taxon>
        <taxon>Chrysomeloidea</taxon>
        <taxon>Chrysomelidae</taxon>
        <taxon>Bruchinae</taxon>
        <taxon>Bruchini</taxon>
        <taxon>Acanthoscelides</taxon>
    </lineage>
</organism>
<keyword evidence="5 8" id="KW-1133">Transmembrane helix</keyword>
<comment type="caution">
    <text evidence="9">The sequence shown here is derived from an EMBL/GenBank/DDBJ whole genome shotgun (WGS) entry which is preliminary data.</text>
</comment>
<comment type="similarity">
    <text evidence="2">Belongs to the insect chemoreceptor superfamily. Gustatory receptor (GR) family. Gr5a subfamily.</text>
</comment>
<feature type="transmembrane region" description="Helical" evidence="8">
    <location>
        <begin position="74"/>
        <end position="95"/>
    </location>
</feature>
<evidence type="ECO:0000256" key="6">
    <source>
        <dbReference type="ARBA" id="ARBA00023136"/>
    </source>
</evidence>
<evidence type="ECO:0000256" key="7">
    <source>
        <dbReference type="ARBA" id="ARBA00023170"/>
    </source>
</evidence>